<reference evidence="6 7" key="1">
    <citation type="submission" date="2016-02" db="EMBL/GenBank/DDBJ databases">
        <title>Complete genome sequence and transcriptome regulation of the pentose utilising yeast Sugiyamaella lignohabitans.</title>
        <authorList>
            <person name="Bellasio M."/>
            <person name="Peymann A."/>
            <person name="Valli M."/>
            <person name="Sipitzky M."/>
            <person name="Graf A."/>
            <person name="Sauer M."/>
            <person name="Marx H."/>
            <person name="Mattanovich D."/>
        </authorList>
    </citation>
    <scope>NUCLEOTIDE SEQUENCE [LARGE SCALE GENOMIC DNA]</scope>
    <source>
        <strain evidence="6 7">CBS 10342</strain>
    </source>
</reference>
<dbReference type="OrthoDB" id="10255128at2759"/>
<evidence type="ECO:0000313" key="7">
    <source>
        <dbReference type="Proteomes" id="UP000189580"/>
    </source>
</evidence>
<dbReference type="PANTHER" id="PTHR47174:SF1">
    <property type="entry name" value="REDUCED VIABILITY UPON STARVATION PROTEIN 167"/>
    <property type="match status" value="1"/>
</dbReference>
<evidence type="ECO:0000313" key="6">
    <source>
        <dbReference type="EMBL" id="ANB14320.1"/>
    </source>
</evidence>
<dbReference type="PRINTS" id="PR00452">
    <property type="entry name" value="SH3DOMAIN"/>
</dbReference>
<dbReference type="GO" id="GO:0030479">
    <property type="term" value="C:actin cortical patch"/>
    <property type="evidence" value="ECO:0007669"/>
    <property type="project" value="TreeGrafter"/>
</dbReference>
<dbReference type="KEGG" id="slb:AWJ20_5285"/>
<evidence type="ECO:0000259" key="4">
    <source>
        <dbReference type="PROSITE" id="PS50002"/>
    </source>
</evidence>
<dbReference type="InterPro" id="IPR004148">
    <property type="entry name" value="BAR_dom"/>
</dbReference>
<dbReference type="InterPro" id="IPR027267">
    <property type="entry name" value="AH/BAR_dom_sf"/>
</dbReference>
<dbReference type="SMART" id="SM00326">
    <property type="entry name" value="SH3"/>
    <property type="match status" value="1"/>
</dbReference>
<evidence type="ECO:0000256" key="2">
    <source>
        <dbReference type="PROSITE-ProRule" id="PRU00192"/>
    </source>
</evidence>
<dbReference type="GO" id="GO:0043332">
    <property type="term" value="C:mating projection tip"/>
    <property type="evidence" value="ECO:0007669"/>
    <property type="project" value="TreeGrafter"/>
</dbReference>
<dbReference type="InterPro" id="IPR046982">
    <property type="entry name" value="BIN3/RVS161-like"/>
</dbReference>
<evidence type="ECO:0000256" key="1">
    <source>
        <dbReference type="ARBA" id="ARBA00022443"/>
    </source>
</evidence>
<dbReference type="InterPro" id="IPR001452">
    <property type="entry name" value="SH3_domain"/>
</dbReference>
<evidence type="ECO:0000256" key="3">
    <source>
        <dbReference type="SAM" id="MobiDB-lite"/>
    </source>
</evidence>
<feature type="region of interest" description="Disordered" evidence="3">
    <location>
        <begin position="374"/>
        <end position="409"/>
    </location>
</feature>
<dbReference type="InterPro" id="IPR036028">
    <property type="entry name" value="SH3-like_dom_sf"/>
</dbReference>
<dbReference type="GO" id="GO:1990528">
    <property type="term" value="C:Rvs161p-Rvs167p complex"/>
    <property type="evidence" value="ECO:0007669"/>
    <property type="project" value="TreeGrafter"/>
</dbReference>
<feature type="compositionally biased region" description="Low complexity" evidence="3">
    <location>
        <begin position="374"/>
        <end position="395"/>
    </location>
</feature>
<dbReference type="GO" id="GO:0031097">
    <property type="term" value="C:medial cortex"/>
    <property type="evidence" value="ECO:0007669"/>
    <property type="project" value="TreeGrafter"/>
</dbReference>
<accession>A0A161HFJ9</accession>
<proteinExistence type="predicted"/>
<protein>
    <submittedName>
        <fullName evidence="6">Amphiphysin</fullName>
    </submittedName>
</protein>
<dbReference type="GO" id="GO:0097320">
    <property type="term" value="P:plasma membrane tubulation"/>
    <property type="evidence" value="ECO:0007669"/>
    <property type="project" value="TreeGrafter"/>
</dbReference>
<dbReference type="PANTHER" id="PTHR47174">
    <property type="entry name" value="BRIDGING INTEGRATOR 3"/>
    <property type="match status" value="1"/>
</dbReference>
<feature type="domain" description="BAR" evidence="5">
    <location>
        <begin position="15"/>
        <end position="253"/>
    </location>
</feature>
<dbReference type="CDD" id="cd00174">
    <property type="entry name" value="SH3"/>
    <property type="match status" value="1"/>
</dbReference>
<dbReference type="SUPFAM" id="SSF103657">
    <property type="entry name" value="BAR/IMD domain-like"/>
    <property type="match status" value="1"/>
</dbReference>
<sequence>MSTMLKGVKKSVIRAPHRLIGSKSVEDRIIIEWTKDFNAAEVALDFIISEAKKLISSWKDLVKSQRAMVDLLDEIYAPIQEDNVYTSVQETPLSTTKAIHDLQAKLEQAANQIDPIINELDTSFIGKCKETKKYIDGVQKALTKREHKKIDFDRYSNSAEKLAKKQEMTEKDHNNLSKTEAELDAAMEIFQQQDEKVKTYIPLFLASFSEFLNYLTTTLYLSQQRLFSILKSCLVEYATAQGLLSGKNPPEYTTIVEDWETRFINIQPRCEEGIKTIKEGKTVTNPMTMPSKRIDKVKDSIVHQSGDFAHRVYNRAKHPLISNNITFSSPSQGMFRSEADILAINDPSHASSPRRSGSFAGIYSSVGLNRVVSTSSSGSKGSLTSSGSTSTSPSGLRSPITALEPSPFSSQSITRARAVSSSSAQALSIDEQLIKSAIPPKSENDEYATAKFTFLGDEPGDVSFRIGDKIRVLDHGDETDENWWFGETSDGRVGLFPCNYVEI</sequence>
<dbReference type="AlphaFoldDB" id="A0A161HFJ9"/>
<dbReference type="Pfam" id="PF03114">
    <property type="entry name" value="BAR"/>
    <property type="match status" value="1"/>
</dbReference>
<keyword evidence="1 2" id="KW-0728">SH3 domain</keyword>
<dbReference type="PROSITE" id="PS50002">
    <property type="entry name" value="SH3"/>
    <property type="match status" value="1"/>
</dbReference>
<dbReference type="Pfam" id="PF07653">
    <property type="entry name" value="SH3_2"/>
    <property type="match status" value="1"/>
</dbReference>
<dbReference type="Gene3D" id="1.20.1270.60">
    <property type="entry name" value="Arfaptin homology (AH) domain/BAR domain"/>
    <property type="match status" value="1"/>
</dbReference>
<evidence type="ECO:0000259" key="5">
    <source>
        <dbReference type="PROSITE" id="PS51021"/>
    </source>
</evidence>
<dbReference type="PROSITE" id="PS51021">
    <property type="entry name" value="BAR"/>
    <property type="match status" value="1"/>
</dbReference>
<dbReference type="SUPFAM" id="SSF50044">
    <property type="entry name" value="SH3-domain"/>
    <property type="match status" value="1"/>
</dbReference>
<gene>
    <name evidence="6" type="primary">RVS167</name>
    <name evidence="6" type="ORF">AWJ20_5285</name>
</gene>
<dbReference type="GO" id="GO:0006897">
    <property type="term" value="P:endocytosis"/>
    <property type="evidence" value="ECO:0007669"/>
    <property type="project" value="InterPro"/>
</dbReference>
<name>A0A161HFJ9_9ASCO</name>
<dbReference type="Gene3D" id="2.30.30.40">
    <property type="entry name" value="SH3 Domains"/>
    <property type="match status" value="1"/>
</dbReference>
<keyword evidence="7" id="KW-1185">Reference proteome</keyword>
<dbReference type="RefSeq" id="XP_018736797.1">
    <property type="nucleotide sequence ID" value="XM_018882418.1"/>
</dbReference>
<dbReference type="GO" id="GO:0008289">
    <property type="term" value="F:lipid binding"/>
    <property type="evidence" value="ECO:0007669"/>
    <property type="project" value="TreeGrafter"/>
</dbReference>
<organism evidence="6 7">
    <name type="scientific">Sugiyamaella lignohabitans</name>
    <dbReference type="NCBI Taxonomy" id="796027"/>
    <lineage>
        <taxon>Eukaryota</taxon>
        <taxon>Fungi</taxon>
        <taxon>Dikarya</taxon>
        <taxon>Ascomycota</taxon>
        <taxon>Saccharomycotina</taxon>
        <taxon>Dipodascomycetes</taxon>
        <taxon>Dipodascales</taxon>
        <taxon>Trichomonascaceae</taxon>
        <taxon>Sugiyamaella</taxon>
    </lineage>
</organism>
<dbReference type="GeneID" id="30037510"/>
<dbReference type="Proteomes" id="UP000189580">
    <property type="component" value="Chromosome d"/>
</dbReference>
<feature type="domain" description="SH3" evidence="4">
    <location>
        <begin position="443"/>
        <end position="503"/>
    </location>
</feature>
<dbReference type="EMBL" id="CP014502">
    <property type="protein sequence ID" value="ANB14320.1"/>
    <property type="molecule type" value="Genomic_DNA"/>
</dbReference>
<dbReference type="GO" id="GO:0051666">
    <property type="term" value="P:actin cortical patch localization"/>
    <property type="evidence" value="ECO:0007669"/>
    <property type="project" value="InterPro"/>
</dbReference>